<protein>
    <recommendedName>
        <fullName evidence="3">C2 domain-containing protein</fullName>
    </recommendedName>
</protein>
<dbReference type="EMBL" id="KZ305044">
    <property type="protein sequence ID" value="PIA39156.1"/>
    <property type="molecule type" value="Genomic_DNA"/>
</dbReference>
<dbReference type="SUPFAM" id="SSF49562">
    <property type="entry name" value="C2 domain (Calcium/lipid-binding domain, CaLB)"/>
    <property type="match status" value="1"/>
</dbReference>
<name>A0A2G5D6L3_AQUCA</name>
<evidence type="ECO:0000313" key="4">
    <source>
        <dbReference type="EMBL" id="PIA39156.1"/>
    </source>
</evidence>
<evidence type="ECO:0000256" key="2">
    <source>
        <dbReference type="ARBA" id="ARBA00022837"/>
    </source>
</evidence>
<dbReference type="Gene3D" id="2.60.40.150">
    <property type="entry name" value="C2 domain"/>
    <property type="match status" value="1"/>
</dbReference>
<dbReference type="SMART" id="SM00239">
    <property type="entry name" value="C2"/>
    <property type="match status" value="1"/>
</dbReference>
<dbReference type="FunCoup" id="A0A2G5D6L3">
    <property type="interactions" value="219"/>
</dbReference>
<feature type="domain" description="C2" evidence="3">
    <location>
        <begin position="1"/>
        <end position="110"/>
    </location>
</feature>
<organism evidence="4 5">
    <name type="scientific">Aquilegia coerulea</name>
    <name type="common">Rocky mountain columbine</name>
    <dbReference type="NCBI Taxonomy" id="218851"/>
    <lineage>
        <taxon>Eukaryota</taxon>
        <taxon>Viridiplantae</taxon>
        <taxon>Streptophyta</taxon>
        <taxon>Embryophyta</taxon>
        <taxon>Tracheophyta</taxon>
        <taxon>Spermatophyta</taxon>
        <taxon>Magnoliopsida</taxon>
        <taxon>Ranunculales</taxon>
        <taxon>Ranunculaceae</taxon>
        <taxon>Thalictroideae</taxon>
        <taxon>Aquilegia</taxon>
    </lineage>
</organism>
<evidence type="ECO:0000259" key="3">
    <source>
        <dbReference type="PROSITE" id="PS50004"/>
    </source>
</evidence>
<accession>A0A2G5D6L3</accession>
<dbReference type="AlphaFoldDB" id="A0A2G5D6L3"/>
<dbReference type="CDD" id="cd04049">
    <property type="entry name" value="C2_putative_Elicitor-responsive_gene"/>
    <property type="match status" value="1"/>
</dbReference>
<keyword evidence="2" id="KW-0106">Calcium</keyword>
<dbReference type="OrthoDB" id="419768at2759"/>
<dbReference type="GO" id="GO:0046872">
    <property type="term" value="F:metal ion binding"/>
    <property type="evidence" value="ECO:0007669"/>
    <property type="project" value="UniProtKB-KW"/>
</dbReference>
<dbReference type="Proteomes" id="UP000230069">
    <property type="component" value="Unassembled WGS sequence"/>
</dbReference>
<proteinExistence type="predicted"/>
<sequence length="154" mass="17383">MVRGVLEVLLINARGLGDTDFLGRMDPYVLIQYQNQQRKSTVAQGEGKRPEWNESYTFLANYPSTNNEYKLSLKIMDRDTFTADDFVGEAVIYVKDLFLLGAEKGKAELHPAKYCVVGTDGSYCGELQVGLIFTPRVEDDMDGEEFGGWKQSDY</sequence>
<gene>
    <name evidence="4" type="ORF">AQUCO_02700378v1</name>
</gene>
<dbReference type="InParanoid" id="A0A2G5D6L3"/>
<dbReference type="InterPro" id="IPR000008">
    <property type="entry name" value="C2_dom"/>
</dbReference>
<dbReference type="Pfam" id="PF00168">
    <property type="entry name" value="C2"/>
    <property type="match status" value="1"/>
</dbReference>
<evidence type="ECO:0000313" key="5">
    <source>
        <dbReference type="Proteomes" id="UP000230069"/>
    </source>
</evidence>
<evidence type="ECO:0000256" key="1">
    <source>
        <dbReference type="ARBA" id="ARBA00022723"/>
    </source>
</evidence>
<dbReference type="InterPro" id="IPR035892">
    <property type="entry name" value="C2_domain_sf"/>
</dbReference>
<dbReference type="PROSITE" id="PS50004">
    <property type="entry name" value="C2"/>
    <property type="match status" value="1"/>
</dbReference>
<keyword evidence="5" id="KW-1185">Reference proteome</keyword>
<keyword evidence="1" id="KW-0479">Metal-binding</keyword>
<dbReference type="PANTHER" id="PTHR46502">
    <property type="entry name" value="C2 DOMAIN-CONTAINING"/>
    <property type="match status" value="1"/>
</dbReference>
<dbReference type="PANTHER" id="PTHR46502:SF15">
    <property type="entry name" value="16 KDA PHLOEM PROTEIN 1"/>
    <property type="match status" value="1"/>
</dbReference>
<reference evidence="4 5" key="1">
    <citation type="submission" date="2017-09" db="EMBL/GenBank/DDBJ databases">
        <title>WGS assembly of Aquilegia coerulea Goldsmith.</title>
        <authorList>
            <person name="Hodges S."/>
            <person name="Kramer E."/>
            <person name="Nordborg M."/>
            <person name="Tomkins J."/>
            <person name="Borevitz J."/>
            <person name="Derieg N."/>
            <person name="Yan J."/>
            <person name="Mihaltcheva S."/>
            <person name="Hayes R.D."/>
            <person name="Rokhsar D."/>
        </authorList>
    </citation>
    <scope>NUCLEOTIDE SEQUENCE [LARGE SCALE GENOMIC DNA]</scope>
    <source>
        <strain evidence="5">cv. Goldsmith</strain>
    </source>
</reference>